<dbReference type="PANTHER" id="PTHR33434:SF2">
    <property type="entry name" value="FATTY ACID-BINDING PROTEIN TM_1468"/>
    <property type="match status" value="1"/>
</dbReference>
<dbReference type="Gene3D" id="3.30.1180.10">
    <property type="match status" value="1"/>
</dbReference>
<evidence type="ECO:0000313" key="3">
    <source>
        <dbReference type="EMBL" id="AZP04582.1"/>
    </source>
</evidence>
<dbReference type="Pfam" id="PF02645">
    <property type="entry name" value="DegV"/>
    <property type="match status" value="1"/>
</dbReference>
<evidence type="ECO:0000256" key="2">
    <source>
        <dbReference type="ARBA" id="ARBA00023121"/>
    </source>
</evidence>
<dbReference type="SUPFAM" id="SSF82549">
    <property type="entry name" value="DAK1/DegV-like"/>
    <property type="match status" value="1"/>
</dbReference>
<dbReference type="EMBL" id="CP034465">
    <property type="protein sequence ID" value="AZP04582.1"/>
    <property type="molecule type" value="Genomic_DNA"/>
</dbReference>
<dbReference type="GO" id="GO:0008289">
    <property type="term" value="F:lipid binding"/>
    <property type="evidence" value="ECO:0007669"/>
    <property type="project" value="UniProtKB-KW"/>
</dbReference>
<evidence type="ECO:0000313" key="4">
    <source>
        <dbReference type="Proteomes" id="UP000273326"/>
    </source>
</evidence>
<reference evidence="4" key="1">
    <citation type="submission" date="2018-12" db="EMBL/GenBank/DDBJ databases">
        <title>Complete genome sequencing of Jeotgalibaca sp. H21T32.</title>
        <authorList>
            <person name="Bae J.-W."/>
            <person name="Lee S.-Y."/>
        </authorList>
    </citation>
    <scope>NUCLEOTIDE SEQUENCE [LARGE SCALE GENOMIC DNA]</scope>
    <source>
        <strain evidence="4">H21T32</strain>
    </source>
</reference>
<comment type="function">
    <text evidence="1">May bind long-chain fatty acids, such as palmitate, and may play a role in lipid transport or fatty acid metabolism.</text>
</comment>
<dbReference type="Gene3D" id="3.40.50.10170">
    <property type="match status" value="1"/>
</dbReference>
<dbReference type="OrthoDB" id="9775494at2"/>
<organism evidence="3 4">
    <name type="scientific">Jeotgalibaca ciconiae</name>
    <dbReference type="NCBI Taxonomy" id="2496265"/>
    <lineage>
        <taxon>Bacteria</taxon>
        <taxon>Bacillati</taxon>
        <taxon>Bacillota</taxon>
        <taxon>Bacilli</taxon>
        <taxon>Lactobacillales</taxon>
        <taxon>Carnobacteriaceae</taxon>
        <taxon>Jeotgalibaca</taxon>
    </lineage>
</organism>
<name>A0A3Q9BKK1_9LACT</name>
<dbReference type="NCBIfam" id="TIGR00762">
    <property type="entry name" value="DegV"/>
    <property type="match status" value="1"/>
</dbReference>
<dbReference type="RefSeq" id="WP_126110130.1">
    <property type="nucleotide sequence ID" value="NZ_CP034465.1"/>
</dbReference>
<protein>
    <submittedName>
        <fullName evidence="3">DegV family protein</fullName>
    </submittedName>
</protein>
<sequence length="289" mass="32843">MKIAIVTDSTAYLPEELRQKHQIYMLPLLVQLKGESYREEIDITSEEFYEKVRESSDFPTSSQPVIGETIQLFEKLTEQYDAIISIHLSSGISGTYQSVCSLKDEFPLCTIYPFDSESSCYVQGRFVLEAARLAQKGIHPEQIIQRLTQMRERSRAYFMVDDLNNLQKGGRLSGGAALVGSMLKIKPILHFENKLITVFEKIRTQKKAMGRISDCLGEDLEKVDYPVIATVIHANVEDKGRAWMGDLKTKYPEVRFELSYFGPVIGTHLGEGALGLTWTEDVERNYPEL</sequence>
<dbReference type="PROSITE" id="PS51482">
    <property type="entry name" value="DEGV"/>
    <property type="match status" value="1"/>
</dbReference>
<accession>A0A3Q9BKK1</accession>
<dbReference type="AlphaFoldDB" id="A0A3Q9BKK1"/>
<dbReference type="KEGG" id="jeh:EJN90_08010"/>
<dbReference type="PANTHER" id="PTHR33434">
    <property type="entry name" value="DEGV DOMAIN-CONTAINING PROTEIN DR_1986-RELATED"/>
    <property type="match status" value="1"/>
</dbReference>
<proteinExistence type="predicted"/>
<dbReference type="InterPro" id="IPR043168">
    <property type="entry name" value="DegV_C"/>
</dbReference>
<dbReference type="InterPro" id="IPR003797">
    <property type="entry name" value="DegV"/>
</dbReference>
<dbReference type="InterPro" id="IPR050270">
    <property type="entry name" value="DegV_domain_contain"/>
</dbReference>
<keyword evidence="2" id="KW-0446">Lipid-binding</keyword>
<evidence type="ECO:0000256" key="1">
    <source>
        <dbReference type="ARBA" id="ARBA00003238"/>
    </source>
</evidence>
<dbReference type="Proteomes" id="UP000273326">
    <property type="component" value="Chromosome"/>
</dbReference>
<gene>
    <name evidence="3" type="ORF">EJN90_08010</name>
</gene>
<keyword evidence="4" id="KW-1185">Reference proteome</keyword>